<dbReference type="PANTHER" id="PTHR33619:SF3">
    <property type="entry name" value="POLYSACCHARIDE EXPORT PROTEIN GFCE-RELATED"/>
    <property type="match status" value="1"/>
</dbReference>
<proteinExistence type="predicted"/>
<gene>
    <name evidence="5" type="ORF">N4264_16790</name>
</gene>
<dbReference type="EMBL" id="CP104694">
    <property type="protein sequence ID" value="UXI66401.1"/>
    <property type="molecule type" value="Genomic_DNA"/>
</dbReference>
<evidence type="ECO:0000259" key="4">
    <source>
        <dbReference type="Pfam" id="PF10531"/>
    </source>
</evidence>
<feature type="domain" description="Polysaccharide export protein N-terminal" evidence="3">
    <location>
        <begin position="68"/>
        <end position="142"/>
    </location>
</feature>
<keyword evidence="1" id="KW-0732">Signal</keyword>
<dbReference type="Proteomes" id="UP001064632">
    <property type="component" value="Chromosome"/>
</dbReference>
<sequence>MALSASGFAAKWKTWRGALGLAALVSMLIAGCATQPSLQPREARPVAKSGTAAMPPPDAIGQSGEFKAASEYRIGPNDLIEINVFQVAELTRSVRVNTQGQISLPLIGTLQAGGRTIGELEGDIAKKLADGYIQNPQVSVFIKEFTSQRVTVEGAVRKPGIYSLTGRTTLLQSLAMSEGLDQLANLQGVVIFRVVNGQKMAAVFDIAAIRAGRAEDPLIYGDDIVVVEQSGRKTALRRFIESVPVFALFRPF</sequence>
<name>A0ABY6BCQ5_9GAMM</name>
<dbReference type="Gene3D" id="3.10.560.10">
    <property type="entry name" value="Outer membrane lipoprotein wza domain like"/>
    <property type="match status" value="1"/>
</dbReference>
<dbReference type="InterPro" id="IPR049712">
    <property type="entry name" value="Poly_export"/>
</dbReference>
<protein>
    <submittedName>
        <fullName evidence="5">Polysaccharide export protein</fullName>
    </submittedName>
</protein>
<organism evidence="5 6">
    <name type="scientific">Tahibacter amnicola</name>
    <dbReference type="NCBI Taxonomy" id="2976241"/>
    <lineage>
        <taxon>Bacteria</taxon>
        <taxon>Pseudomonadati</taxon>
        <taxon>Pseudomonadota</taxon>
        <taxon>Gammaproteobacteria</taxon>
        <taxon>Lysobacterales</taxon>
        <taxon>Rhodanobacteraceae</taxon>
        <taxon>Tahibacter</taxon>
    </lineage>
</organism>
<evidence type="ECO:0000256" key="2">
    <source>
        <dbReference type="SAM" id="MobiDB-lite"/>
    </source>
</evidence>
<dbReference type="InterPro" id="IPR019554">
    <property type="entry name" value="Soluble_ligand-bd"/>
</dbReference>
<accession>A0ABY6BCQ5</accession>
<dbReference type="PANTHER" id="PTHR33619">
    <property type="entry name" value="POLYSACCHARIDE EXPORT PROTEIN GFCE-RELATED"/>
    <property type="match status" value="1"/>
</dbReference>
<evidence type="ECO:0000256" key="1">
    <source>
        <dbReference type="ARBA" id="ARBA00022729"/>
    </source>
</evidence>
<dbReference type="Pfam" id="PF10531">
    <property type="entry name" value="SLBB"/>
    <property type="match status" value="1"/>
</dbReference>
<evidence type="ECO:0000259" key="3">
    <source>
        <dbReference type="Pfam" id="PF02563"/>
    </source>
</evidence>
<keyword evidence="6" id="KW-1185">Reference proteome</keyword>
<feature type="domain" description="Soluble ligand binding" evidence="4">
    <location>
        <begin position="149"/>
        <end position="202"/>
    </location>
</feature>
<dbReference type="Gene3D" id="3.30.1950.10">
    <property type="entry name" value="wza like domain"/>
    <property type="match status" value="1"/>
</dbReference>
<dbReference type="Pfam" id="PF02563">
    <property type="entry name" value="Poly_export"/>
    <property type="match status" value="1"/>
</dbReference>
<reference evidence="5" key="1">
    <citation type="submission" date="2022-09" db="EMBL/GenBank/DDBJ databases">
        <title>Tahibacter sp. nov., isolated from a fresh water.</title>
        <authorList>
            <person name="Baek J.H."/>
            <person name="Lee J.K."/>
            <person name="Kim J.M."/>
            <person name="Jeon C.O."/>
        </authorList>
    </citation>
    <scope>NUCLEOTIDE SEQUENCE</scope>
    <source>
        <strain evidence="5">W38</strain>
    </source>
</reference>
<dbReference type="InterPro" id="IPR003715">
    <property type="entry name" value="Poly_export_N"/>
</dbReference>
<dbReference type="RefSeq" id="WP_261693385.1">
    <property type="nucleotide sequence ID" value="NZ_CP104694.1"/>
</dbReference>
<evidence type="ECO:0000313" key="5">
    <source>
        <dbReference type="EMBL" id="UXI66401.1"/>
    </source>
</evidence>
<feature type="region of interest" description="Disordered" evidence="2">
    <location>
        <begin position="39"/>
        <end position="60"/>
    </location>
</feature>
<evidence type="ECO:0000313" key="6">
    <source>
        <dbReference type="Proteomes" id="UP001064632"/>
    </source>
</evidence>